<reference evidence="4 5" key="1">
    <citation type="submission" date="2020-01" db="EMBL/GenBank/DDBJ databases">
        <authorList>
            <person name="Kim M.K."/>
        </authorList>
    </citation>
    <scope>NUCLEOTIDE SEQUENCE [LARGE SCALE GENOMIC DNA]</scope>
    <source>
        <strain evidence="4 5">172606-1</strain>
    </source>
</reference>
<accession>A0A6C0GMJ1</accession>
<dbReference type="AlphaFoldDB" id="A0A6C0GMJ1"/>
<name>A0A6C0GMJ1_9BACT</name>
<dbReference type="Gene3D" id="2.60.40.790">
    <property type="match status" value="1"/>
</dbReference>
<dbReference type="Pfam" id="PF00011">
    <property type="entry name" value="HSP20"/>
    <property type="match status" value="1"/>
</dbReference>
<dbReference type="CDD" id="cd06464">
    <property type="entry name" value="ACD_sHsps-like"/>
    <property type="match status" value="1"/>
</dbReference>
<dbReference type="Proteomes" id="UP000480178">
    <property type="component" value="Chromosome"/>
</dbReference>
<dbReference type="SUPFAM" id="SSF49764">
    <property type="entry name" value="HSP20-like chaperones"/>
    <property type="match status" value="1"/>
</dbReference>
<gene>
    <name evidence="4" type="ORF">GXP67_22185</name>
</gene>
<dbReference type="InterPro" id="IPR002068">
    <property type="entry name" value="A-crystallin/Hsp20_dom"/>
</dbReference>
<sequence length="145" mass="16372">MYGKCNPAWGAWEGGHAYKKFFEKFGPGAYGGYPRRPKYNVPINISDHETHYQVDIYAVGFAKENIKISVVDDVLYISGTRTIDADKEPNFIRQEYPVKSFERMVNLNSQIDTAGIKARQEDGILSVILPKSPETQQPAQDISVE</sequence>
<proteinExistence type="inferred from homology"/>
<evidence type="ECO:0000313" key="4">
    <source>
        <dbReference type="EMBL" id="QHT69157.1"/>
    </source>
</evidence>
<feature type="domain" description="SHSP" evidence="3">
    <location>
        <begin position="34"/>
        <end position="145"/>
    </location>
</feature>
<evidence type="ECO:0000256" key="2">
    <source>
        <dbReference type="RuleBase" id="RU003616"/>
    </source>
</evidence>
<protein>
    <submittedName>
        <fullName evidence="4">Hsp20/alpha crystallin family protein</fullName>
    </submittedName>
</protein>
<dbReference type="EMBL" id="CP048222">
    <property type="protein sequence ID" value="QHT69157.1"/>
    <property type="molecule type" value="Genomic_DNA"/>
</dbReference>
<dbReference type="InterPro" id="IPR031107">
    <property type="entry name" value="Small_HSP"/>
</dbReference>
<dbReference type="PANTHER" id="PTHR11527">
    <property type="entry name" value="HEAT-SHOCK PROTEIN 20 FAMILY MEMBER"/>
    <property type="match status" value="1"/>
</dbReference>
<dbReference type="InterPro" id="IPR008978">
    <property type="entry name" value="HSP20-like_chaperone"/>
</dbReference>
<evidence type="ECO:0000256" key="1">
    <source>
        <dbReference type="PROSITE-ProRule" id="PRU00285"/>
    </source>
</evidence>
<dbReference type="PROSITE" id="PS01031">
    <property type="entry name" value="SHSP"/>
    <property type="match status" value="1"/>
</dbReference>
<evidence type="ECO:0000313" key="5">
    <source>
        <dbReference type="Proteomes" id="UP000480178"/>
    </source>
</evidence>
<comment type="similarity">
    <text evidence="1 2">Belongs to the small heat shock protein (HSP20) family.</text>
</comment>
<keyword evidence="5" id="KW-1185">Reference proteome</keyword>
<dbReference type="KEGG" id="rhoz:GXP67_22185"/>
<dbReference type="RefSeq" id="WP_162445148.1">
    <property type="nucleotide sequence ID" value="NZ_CP048222.1"/>
</dbReference>
<evidence type="ECO:0000259" key="3">
    <source>
        <dbReference type="PROSITE" id="PS01031"/>
    </source>
</evidence>
<organism evidence="4 5">
    <name type="scientific">Rhodocytophaga rosea</name>
    <dbReference type="NCBI Taxonomy" id="2704465"/>
    <lineage>
        <taxon>Bacteria</taxon>
        <taxon>Pseudomonadati</taxon>
        <taxon>Bacteroidota</taxon>
        <taxon>Cytophagia</taxon>
        <taxon>Cytophagales</taxon>
        <taxon>Rhodocytophagaceae</taxon>
        <taxon>Rhodocytophaga</taxon>
    </lineage>
</organism>